<dbReference type="Pfam" id="PF07992">
    <property type="entry name" value="Pyr_redox_2"/>
    <property type="match status" value="1"/>
</dbReference>
<evidence type="ECO:0000256" key="1">
    <source>
        <dbReference type="ARBA" id="ARBA00001974"/>
    </source>
</evidence>
<name>A0A937X455_9BACT</name>
<dbReference type="GO" id="GO:0004148">
    <property type="term" value="F:dihydrolipoyl dehydrogenase (NADH) activity"/>
    <property type="evidence" value="ECO:0007669"/>
    <property type="project" value="TreeGrafter"/>
</dbReference>
<evidence type="ECO:0000256" key="4">
    <source>
        <dbReference type="ARBA" id="ARBA00022827"/>
    </source>
</evidence>
<dbReference type="Gene3D" id="3.50.50.60">
    <property type="entry name" value="FAD/NAD(P)-binding domain"/>
    <property type="match status" value="2"/>
</dbReference>
<evidence type="ECO:0000256" key="2">
    <source>
        <dbReference type="ARBA" id="ARBA00007532"/>
    </source>
</evidence>
<dbReference type="SUPFAM" id="SSF55424">
    <property type="entry name" value="FAD/NAD-linked reductases, dimerisation (C-terminal) domain"/>
    <property type="match status" value="1"/>
</dbReference>
<dbReference type="SUPFAM" id="SSF51905">
    <property type="entry name" value="FAD/NAD(P)-binding domain"/>
    <property type="match status" value="1"/>
</dbReference>
<dbReference type="InterPro" id="IPR023753">
    <property type="entry name" value="FAD/NAD-binding_dom"/>
</dbReference>
<comment type="similarity">
    <text evidence="2">Belongs to the class-I pyridine nucleotide-disulfide oxidoreductase family.</text>
</comment>
<dbReference type="PRINTS" id="PR00368">
    <property type="entry name" value="FADPNR"/>
</dbReference>
<gene>
    <name evidence="9" type="ORF">FJZ00_10185</name>
</gene>
<dbReference type="PANTHER" id="PTHR22912">
    <property type="entry name" value="DISULFIDE OXIDOREDUCTASE"/>
    <property type="match status" value="1"/>
</dbReference>
<comment type="caution">
    <text evidence="9">The sequence shown here is derived from an EMBL/GenBank/DDBJ whole genome shotgun (WGS) entry which is preliminary data.</text>
</comment>
<keyword evidence="4" id="KW-0274">FAD</keyword>
<evidence type="ECO:0000259" key="7">
    <source>
        <dbReference type="Pfam" id="PF02852"/>
    </source>
</evidence>
<evidence type="ECO:0000259" key="8">
    <source>
        <dbReference type="Pfam" id="PF07992"/>
    </source>
</evidence>
<evidence type="ECO:0000256" key="5">
    <source>
        <dbReference type="ARBA" id="ARBA00023002"/>
    </source>
</evidence>
<keyword evidence="5" id="KW-0560">Oxidoreductase</keyword>
<keyword evidence="6" id="KW-0520">NAD</keyword>
<dbReference type="InterPro" id="IPR036188">
    <property type="entry name" value="FAD/NAD-bd_sf"/>
</dbReference>
<feature type="non-terminal residue" evidence="9">
    <location>
        <position position="1"/>
    </location>
</feature>
<dbReference type="FunFam" id="3.30.390.30:FF:000001">
    <property type="entry name" value="Dihydrolipoyl dehydrogenase"/>
    <property type="match status" value="1"/>
</dbReference>
<dbReference type="InterPro" id="IPR016156">
    <property type="entry name" value="FAD/NAD-linked_Rdtase_dimer_sf"/>
</dbReference>
<dbReference type="GO" id="GO:0050660">
    <property type="term" value="F:flavin adenine dinucleotide binding"/>
    <property type="evidence" value="ECO:0007669"/>
    <property type="project" value="TreeGrafter"/>
</dbReference>
<dbReference type="InterPro" id="IPR050151">
    <property type="entry name" value="Class-I_Pyr_Nuc-Dis_Oxidored"/>
</dbReference>
<dbReference type="Gene3D" id="3.30.390.30">
    <property type="match status" value="1"/>
</dbReference>
<evidence type="ECO:0000313" key="10">
    <source>
        <dbReference type="Proteomes" id="UP000703893"/>
    </source>
</evidence>
<dbReference type="Pfam" id="PF02852">
    <property type="entry name" value="Pyr_redox_dim"/>
    <property type="match status" value="1"/>
</dbReference>
<dbReference type="PRINTS" id="PR00411">
    <property type="entry name" value="PNDRDTASEI"/>
</dbReference>
<feature type="domain" description="Pyridine nucleotide-disulphide oxidoreductase dimerisation" evidence="7">
    <location>
        <begin position="104"/>
        <end position="210"/>
    </location>
</feature>
<dbReference type="Proteomes" id="UP000703893">
    <property type="component" value="Unassembled WGS sequence"/>
</dbReference>
<organism evidence="9 10">
    <name type="scientific">Candidatus Tanganyikabacteria bacterium</name>
    <dbReference type="NCBI Taxonomy" id="2961651"/>
    <lineage>
        <taxon>Bacteria</taxon>
        <taxon>Bacillati</taxon>
        <taxon>Candidatus Sericytochromatia</taxon>
        <taxon>Candidatus Tanganyikabacteria</taxon>
    </lineage>
</organism>
<dbReference type="GO" id="GO:0006103">
    <property type="term" value="P:2-oxoglutarate metabolic process"/>
    <property type="evidence" value="ECO:0007669"/>
    <property type="project" value="TreeGrafter"/>
</dbReference>
<evidence type="ECO:0000256" key="3">
    <source>
        <dbReference type="ARBA" id="ARBA00022630"/>
    </source>
</evidence>
<dbReference type="InterPro" id="IPR004099">
    <property type="entry name" value="Pyr_nucl-diS_OxRdtase_dimer"/>
</dbReference>
<evidence type="ECO:0000256" key="6">
    <source>
        <dbReference type="ARBA" id="ARBA00023027"/>
    </source>
</evidence>
<dbReference type="PANTHER" id="PTHR22912:SF151">
    <property type="entry name" value="DIHYDROLIPOYL DEHYDROGENASE, MITOCHONDRIAL"/>
    <property type="match status" value="1"/>
</dbReference>
<evidence type="ECO:0000313" key="9">
    <source>
        <dbReference type="EMBL" id="MBM3275513.1"/>
    </source>
</evidence>
<accession>A0A937X455</accession>
<dbReference type="AlphaFoldDB" id="A0A937X455"/>
<sequence>DGNRKVVHAEVAGEIREFTAAEILVATGRHPAITGLDLARAGVRQTHREVPVDDQLRTNVPHIFAAGDVIGRNYIVHYAIQQAEVAAYNAVSGNPPRAVDNRLIPHVVFTDPQFGRVGLTEKEARAAGRDVLVGKYPFADHGKAMCLGRTAGFVKLVADRATGEILGAAVLGPEGGELLHEMVVAMHFRATAAEFLKIPHVHPTLAEILTYPAEDIEDQRQALVQAV</sequence>
<dbReference type="EMBL" id="VGJX01000605">
    <property type="protein sequence ID" value="MBM3275513.1"/>
    <property type="molecule type" value="Genomic_DNA"/>
</dbReference>
<feature type="domain" description="FAD/NAD(P)-binding" evidence="8">
    <location>
        <begin position="10"/>
        <end position="83"/>
    </location>
</feature>
<keyword evidence="3" id="KW-0285">Flavoprotein</keyword>
<proteinExistence type="inferred from homology"/>
<reference evidence="9 10" key="1">
    <citation type="submission" date="2019-03" db="EMBL/GenBank/DDBJ databases">
        <title>Lake Tanganyika Metagenome-Assembled Genomes (MAGs).</title>
        <authorList>
            <person name="Tran P."/>
        </authorList>
    </citation>
    <scope>NUCLEOTIDE SEQUENCE [LARGE SCALE GENOMIC DNA]</scope>
    <source>
        <strain evidence="9">K_DeepCast_65m_m2_236</strain>
    </source>
</reference>
<comment type="cofactor">
    <cofactor evidence="1">
        <name>FAD</name>
        <dbReference type="ChEBI" id="CHEBI:57692"/>
    </cofactor>
</comment>
<protein>
    <submittedName>
        <fullName evidence="9">NAD(P)/FAD-dependent oxidoreductase</fullName>
    </submittedName>
</protein>